<dbReference type="InterPro" id="IPR010930">
    <property type="entry name" value="Flg_bb/hook_C_dom"/>
</dbReference>
<dbReference type="InterPro" id="IPR002371">
    <property type="entry name" value="FlgK"/>
</dbReference>
<dbReference type="PANTHER" id="PTHR30033">
    <property type="entry name" value="FLAGELLAR HOOK-ASSOCIATED PROTEIN 1"/>
    <property type="match status" value="1"/>
</dbReference>
<reference evidence="11 12" key="1">
    <citation type="submission" date="2022-10" db="EMBL/GenBank/DDBJ databases">
        <title>Aestuariibacter sp. AA17 isolated from Montipora capitata coral fragment.</title>
        <authorList>
            <person name="Emsley S.A."/>
            <person name="Pfannmuller K.M."/>
            <person name="Loughran R.M."/>
            <person name="Shlafstein M."/>
            <person name="Papke E."/>
            <person name="Saw J.H."/>
            <person name="Ushijima B."/>
            <person name="Videau P."/>
        </authorList>
    </citation>
    <scope>NUCLEOTIDE SEQUENCE [LARGE SCALE GENOMIC DNA]</scope>
    <source>
        <strain evidence="11 12">AA17</strain>
    </source>
</reference>
<evidence type="ECO:0000256" key="2">
    <source>
        <dbReference type="ARBA" id="ARBA00004613"/>
    </source>
</evidence>
<evidence type="ECO:0000259" key="9">
    <source>
        <dbReference type="Pfam" id="PF06429"/>
    </source>
</evidence>
<evidence type="ECO:0000259" key="10">
    <source>
        <dbReference type="Pfam" id="PF22638"/>
    </source>
</evidence>
<keyword evidence="11" id="KW-0966">Cell projection</keyword>
<evidence type="ECO:0000256" key="4">
    <source>
        <dbReference type="ARBA" id="ARBA00016244"/>
    </source>
</evidence>
<protein>
    <recommendedName>
        <fullName evidence="4">Flagellar hook-associated protein 1</fullName>
    </recommendedName>
</protein>
<evidence type="ECO:0000256" key="3">
    <source>
        <dbReference type="ARBA" id="ARBA00009677"/>
    </source>
</evidence>
<evidence type="ECO:0000259" key="8">
    <source>
        <dbReference type="Pfam" id="PF00460"/>
    </source>
</evidence>
<feature type="coiled-coil region" evidence="7">
    <location>
        <begin position="156"/>
        <end position="183"/>
    </location>
</feature>
<dbReference type="InterPro" id="IPR053927">
    <property type="entry name" value="FlgK_helical"/>
</dbReference>
<comment type="caution">
    <text evidence="11">The sequence shown here is derived from an EMBL/GenBank/DDBJ whole genome shotgun (WGS) entry which is preliminary data.</text>
</comment>
<sequence>MIRNTDLYTIAQSGLRASNTLLDTTGHNIANVNTEGYVRERTTFVTQLYGGVGRGTTERVINTFAQNQLRRDITEVGEHEIYSQRTSTVDNLFASEANSISKALSRFYASIQTATDEPTNMAARQLVLGEANSLVGQVGTMSEFLKTKEEELNLELESTINRANSLIESIAKLNDKIRVLEANNSYEEPGALKNERDKAIRDLAEIMSIETRQSGNDDGITMVNLTSGESLVLEDGTFNLFGLNGNPDIQYKNLELRSTGKPTSLRLAEVDVGGKMGGLFRYRSEVLDPARRELGQIALSMAAAMNEQNRLGMDYDQQLGSNIFQLPTVSGLNYAANSSLALTANARVSEDGARDLTSADYQVTIDAVTPGAPPTLDVTVALLNPDGSPVTDTAGTPITQTYTGLTAQAGTFEKVLGGIEIEFPDGAGYAVGDQFLFQPTKDAAADLEVQMTRPEDIALASPFRVDASINNFGDAELVSTTVTNTVVDNTAPFDPDTSAFDGAGGIQGPGVAPGGLVGAPASVVFTSATSYEVRDSANNVIVTVAGATDLNNLLQQAKGAPGYPAAWTALNDYPGYDFSLQGVPKAGDTFNISYNTDGLNDNRNGLELANLQNKDVVLSSNNGTTSRFSFQEKYANIVSDIGEKAAVADISLKAAEAMKDQSKNWFESVSGVSLDEEAANLVRYQQTYAASARVLTTAQTLFDTILGAVR</sequence>
<evidence type="ECO:0000256" key="1">
    <source>
        <dbReference type="ARBA" id="ARBA00004365"/>
    </source>
</evidence>
<dbReference type="PANTHER" id="PTHR30033:SF1">
    <property type="entry name" value="FLAGELLAR HOOK-ASSOCIATED PROTEIN 1"/>
    <property type="match status" value="1"/>
</dbReference>
<dbReference type="Pfam" id="PF22638">
    <property type="entry name" value="FlgK_D1"/>
    <property type="match status" value="1"/>
</dbReference>
<feature type="domain" description="Flagellar basal-body/hook protein C-terminal" evidence="9">
    <location>
        <begin position="669"/>
        <end position="706"/>
    </location>
</feature>
<organism evidence="11 12">
    <name type="scientific">Fluctibacter corallii</name>
    <dbReference type="NCBI Taxonomy" id="2984329"/>
    <lineage>
        <taxon>Bacteria</taxon>
        <taxon>Pseudomonadati</taxon>
        <taxon>Pseudomonadota</taxon>
        <taxon>Gammaproteobacteria</taxon>
        <taxon>Alteromonadales</taxon>
        <taxon>Alteromonadaceae</taxon>
        <taxon>Fluctibacter</taxon>
    </lineage>
</organism>
<keyword evidence="6" id="KW-0975">Bacterial flagellum</keyword>
<dbReference type="InterPro" id="IPR001444">
    <property type="entry name" value="Flag_bb_rod_N"/>
</dbReference>
<dbReference type="EMBL" id="JAOWKX010000006">
    <property type="protein sequence ID" value="MCV2885479.1"/>
    <property type="molecule type" value="Genomic_DNA"/>
</dbReference>
<dbReference type="SUPFAM" id="SSF64518">
    <property type="entry name" value="Phase 1 flagellin"/>
    <property type="match status" value="2"/>
</dbReference>
<gene>
    <name evidence="11" type="primary">flgK</name>
    <name evidence="11" type="ORF">OE749_12310</name>
</gene>
<dbReference type="PRINTS" id="PR01005">
    <property type="entry name" value="FLGHOOKAP1"/>
</dbReference>
<dbReference type="Pfam" id="PF00460">
    <property type="entry name" value="Flg_bb_rod"/>
    <property type="match status" value="1"/>
</dbReference>
<keyword evidence="11" id="KW-0969">Cilium</keyword>
<keyword evidence="5" id="KW-0964">Secreted</keyword>
<keyword evidence="11" id="KW-0282">Flagellum</keyword>
<evidence type="ECO:0000256" key="5">
    <source>
        <dbReference type="ARBA" id="ARBA00022525"/>
    </source>
</evidence>
<dbReference type="Proteomes" id="UP001652504">
    <property type="component" value="Unassembled WGS sequence"/>
</dbReference>
<dbReference type="RefSeq" id="WP_263712771.1">
    <property type="nucleotide sequence ID" value="NZ_JAOWKX010000006.1"/>
</dbReference>
<proteinExistence type="inferred from homology"/>
<accession>A0ABT3A9X4</accession>
<name>A0ABT3A9X4_9ALTE</name>
<evidence type="ECO:0000313" key="11">
    <source>
        <dbReference type="EMBL" id="MCV2885479.1"/>
    </source>
</evidence>
<evidence type="ECO:0000313" key="12">
    <source>
        <dbReference type="Proteomes" id="UP001652504"/>
    </source>
</evidence>
<keyword evidence="7" id="KW-0175">Coiled coil</keyword>
<comment type="similarity">
    <text evidence="3">Belongs to the flagella basal body rod proteins family.</text>
</comment>
<dbReference type="NCBIfam" id="TIGR02492">
    <property type="entry name" value="flgK_ends"/>
    <property type="match status" value="1"/>
</dbReference>
<evidence type="ECO:0000256" key="7">
    <source>
        <dbReference type="SAM" id="Coils"/>
    </source>
</evidence>
<keyword evidence="12" id="KW-1185">Reference proteome</keyword>
<feature type="domain" description="Flagellar hook-associated protein FlgK helical" evidence="10">
    <location>
        <begin position="87"/>
        <end position="324"/>
    </location>
</feature>
<evidence type="ECO:0000256" key="6">
    <source>
        <dbReference type="ARBA" id="ARBA00023143"/>
    </source>
</evidence>
<feature type="domain" description="Flagellar basal body rod protein N-terminal" evidence="8">
    <location>
        <begin position="10"/>
        <end position="37"/>
    </location>
</feature>
<dbReference type="Pfam" id="PF06429">
    <property type="entry name" value="Flg_bbr_C"/>
    <property type="match status" value="1"/>
</dbReference>
<comment type="subcellular location">
    <subcellularLocation>
        <location evidence="1">Bacterial flagellum</location>
    </subcellularLocation>
    <subcellularLocation>
        <location evidence="2">Secreted</location>
    </subcellularLocation>
</comment>